<dbReference type="EMBL" id="PSQE01000003">
    <property type="protein sequence ID" value="RHN67088.1"/>
    <property type="molecule type" value="Genomic_DNA"/>
</dbReference>
<name>A0A072UXP5_MEDTR</name>
<dbReference type="GO" id="GO:0000463">
    <property type="term" value="P:maturation of LSU-rRNA from tricistronic rRNA transcript (SSU-rRNA, 5.8S rRNA, LSU-rRNA)"/>
    <property type="evidence" value="ECO:0000318"/>
    <property type="project" value="GO_Central"/>
</dbReference>
<dbReference type="STRING" id="3880.A0A072UXP5"/>
<dbReference type="PANTHER" id="PTHR13500:SF0">
    <property type="entry name" value="NUCLEOLAR PRE-RIBOSOMAL-ASSOCIATED PROTEIN 1"/>
    <property type="match status" value="1"/>
</dbReference>
<feature type="domain" description="URB1 N-terminal" evidence="1">
    <location>
        <begin position="68"/>
        <end position="369"/>
    </location>
</feature>
<evidence type="ECO:0000313" key="4">
    <source>
        <dbReference type="EMBL" id="RHN67088.1"/>
    </source>
</evidence>
<evidence type="ECO:0000259" key="2">
    <source>
        <dbReference type="Pfam" id="PF16201"/>
    </source>
</evidence>
<evidence type="ECO:0000313" key="5">
    <source>
        <dbReference type="EnsemblPlants" id="KEH33828"/>
    </source>
</evidence>
<keyword evidence="6" id="KW-1185">Reference proteome</keyword>
<evidence type="ECO:0000313" key="7">
    <source>
        <dbReference type="Proteomes" id="UP000265566"/>
    </source>
</evidence>
<dbReference type="PANTHER" id="PTHR13500">
    <property type="entry name" value="NUCLEOLAR PRERIBOSOMAL-ASSOCIATED PROTEIN 1"/>
    <property type="match status" value="1"/>
</dbReference>
<reference evidence="5" key="3">
    <citation type="submission" date="2015-04" db="UniProtKB">
        <authorList>
            <consortium name="EnsemblPlants"/>
        </authorList>
    </citation>
    <scope>IDENTIFICATION</scope>
    <source>
        <strain evidence="5">cv. Jemalong A17</strain>
    </source>
</reference>
<organism evidence="3 6">
    <name type="scientific">Medicago truncatula</name>
    <name type="common">Barrel medic</name>
    <name type="synonym">Medicago tribuloides</name>
    <dbReference type="NCBI Taxonomy" id="3880"/>
    <lineage>
        <taxon>Eukaryota</taxon>
        <taxon>Viridiplantae</taxon>
        <taxon>Streptophyta</taxon>
        <taxon>Embryophyta</taxon>
        <taxon>Tracheophyta</taxon>
        <taxon>Spermatophyta</taxon>
        <taxon>Magnoliopsida</taxon>
        <taxon>eudicotyledons</taxon>
        <taxon>Gunneridae</taxon>
        <taxon>Pentapetalae</taxon>
        <taxon>rosids</taxon>
        <taxon>fabids</taxon>
        <taxon>Fabales</taxon>
        <taxon>Fabaceae</taxon>
        <taxon>Papilionoideae</taxon>
        <taxon>50 kb inversion clade</taxon>
        <taxon>NPAAA clade</taxon>
        <taxon>Hologalegina</taxon>
        <taxon>IRL clade</taxon>
        <taxon>Trifolieae</taxon>
        <taxon>Medicago</taxon>
    </lineage>
</organism>
<dbReference type="SUPFAM" id="SSF48371">
    <property type="entry name" value="ARM repeat"/>
    <property type="match status" value="1"/>
</dbReference>
<dbReference type="KEGG" id="mtr:25488951"/>
<dbReference type="PaxDb" id="3880-AES70345"/>
<dbReference type="Proteomes" id="UP000002051">
    <property type="component" value="Chromosome 3"/>
</dbReference>
<dbReference type="EMBL" id="CM001219">
    <property type="protein sequence ID" value="KEH33828.1"/>
    <property type="molecule type" value="Genomic_DNA"/>
</dbReference>
<dbReference type="InterPro" id="IPR032436">
    <property type="entry name" value="URB1_C"/>
</dbReference>
<dbReference type="GO" id="GO:0005730">
    <property type="term" value="C:nucleolus"/>
    <property type="evidence" value="ECO:0000318"/>
    <property type="project" value="GO_Central"/>
</dbReference>
<sequence length="2566" mass="289474">MEAASYDGATLNFESKISYEAKLKELLHRITSPEIKLCSSATKEFKSLLKTENSSKLLRGYVTASPKCSELIEAWKLRQGRQGLHYVLELISTLFSHSDGKTGLNGVVKDLDTFARLIVTDCLNDLYKELNCKELKRQKAVLLLLASIVRRGNSLANEVAKSFDFKVSGFAALAKRRKKERDGKREFLLRKSFVGFAMSFLEVGKPGLLRWILQQREMYSGVLRGLEDDDDETVIFVLETLKDCVLVEESLVPPGLRSVLFGSVTLEQLVGICGREGGGDAAKIAFDVLVLVCTDPSNGLMPDSKRRPHPLKGNLKRMMDLLKKMWPAEVQYHRDLLLAIVNARPTFGLLYLKEFPYNVENYKSSSWIAAISVAADLVSSISSGISKEFDNSQSNGPPSIDNMDLLDIVKCLFPRPFSRSMFNKGLPHADTFVKHGTLRLLLELLKLLDSLFGGLNHNSSSSDNTLMQHMVSVKQEIQNYVQPYLPDLQVLLNLLSSLDGCYESHNSSLKRNACHHEHDENSRKKLKMDTSETDIDIIVGGINSAPNIDLIGNSGTVNSGTVDSALKEDALDDVEDLMNSIGEMWDLDLHSMDISTLKDAESYLLSKLLDALRYYHRTLPSTVDQSFDSFKGLLRNPLELTSHLQVSLLSLLVEYIQWCPENEIPIRTPAMLYKYLQPFIKLFMFSPITKTRNLAYRLAVAAMFSTGAFDGNLHEIHTWFLFIPGYQREQSPVNILKVDVLQSLTSFVITFLCDAVSTLGNNLVKYWNILMNYIHSFEGDKDLQPDFSPFIICVLEKCLKVIRSKSGSCSLPKKSMVLLYTCNTVKYLLQTQVNAELLSSVVSADLTENFGSNYEYDEVFPEWKPLKNLLNFVEGISHQQNCCLFSGKKEYVLPDGSLGSALCDVNRLLGGGDGHQLAETAVAFISSIVCENTDKTSTNLPSGVVILSDLLDVPFPILSSIFFLDYSVLVHASKMWPVMFYAGLDMAISDLGSDSRSAAPIETSDLTSCPDSLTCSQLLDASDTDADADAFSILLKQTPFHVILPAMMCMNGHYSSKLSEMQELNFKKNMQELLLHKSCESISGCSVLPNLQLVLFWTHQIQLSHEVIPLAEIEQLLNLCVILVQNLLAQLFVPESGSDLSVKNSSFSSTSHYIQKVIKTIFCHPSVLMSLSFSLENCQNISNGNTGTGFDILNVLSSEGFTKFGNPILNILTMTLNNMWSLLGSHFHGSKTQDVAINFVKIFKSLQQKLFLDVKERFELCIGTKDTTHLLPTLYVLHTLHKFLSPFQLLELVDWMFKRVEMDELPIMPSFLSVGCSVAADAFSSLSFYFQQSSGNRVPYELFWEMGENNVKADIFEQIYSKVIDFSVKYEIDCADRCLHEAVNALYKQKNMQQETFHPMLLAVRKIIMSTPVKMLSLCLYKMNAKKVKFLHILTELSSLHSLVFGHLFLGIVNRSLHHDVGVTGAIDVNLSEDQFILLLPTSLSYLRLIFKRFGDLNHGDFKQIPNFYSKIFLKGFSQWKSFLSKDLFEEEYGESMPSSVQELLCLTDCSLLGKSIHMLQYHFALNGDSLKLKKRLKLFKSIFPKLSSHDELMDCDIQFMDSYSLRQSFNIINHVVAKISLCKMLLFHEEVGGDLKKVGEEMQRKLEASRMHFINVLVDIWQLIVQKFSLTSDQLGTGKTINISLLHNHLEVFVLTNILELAVEMQNDLIQSQSIPFLEQLIRSALLYRFSDPLTMKTLQVLVTRLNEGMLSYDLYLQLLLAHSQFAPTLHLVRRPAGSFLKPVSSILKCIAIPSLDHSENNKNHKEQTTKLSKGPLEIVKLLWILLWTKARHTGLDSQNDIGINLKELHALLHHSYGSTLSEIDLAIYNVMKQIESVTGSCPQNVELNSEAIEEWTRSRQRDNFPIDPDICVSTVLYFPYDRSISDEVPSVNKIETDNVRKKIHFSHVELRERYDPVFILQFSIHGLSKAFIEPVEFAGSGLLAIAFVSMSSPDHGIRRLAYATLDKFKKALEKCQKRKDVMGLRLLMNSVQNSIEEPWQRIPSVIALFAAEASCVLLDSSHDHYAAISTFLIQSSKFNMKVVPLFDNFIWSSSVNFKAERSWILRLVYAGLNSDDDAMIYIRNSILENLMSFYLSPLSDVVSKDLIFEVIKKSIKVQKIARHLVKRCSLFSWLSSLISVARRVGLNADENRFFLKHVLVVLKVVNDVISSGSMSKWLQNHGFEQLMELSSNLFSVVLHDVTMTDETVGLVNPFLQMIVSVLKFSQKREICQSHFTLSIQGLYQIFQAGSVCNQATKGINPDLSLEAILMSAPPTSIFLMDEERLQNFITWAITTALASESKQRLRSNESRLIVKTELGEESHDDTLVSKFLRWLTASVIIGKLHQKSNDTYSVFSETNTLESLHSLLVHVENTSRQRHDINTDCEELLASTIFYLQLLPGINQELLPSVLSALCLLTFGASNISVGRTDLLQDYNTFISSNSSRVRCPPEANPAWRWSFYRPRKDHSLELTGTQAMEEYHACQNLLVIVANVLDGKKLESARLSPLDVEISTLIQWEKSLLRN</sequence>
<dbReference type="eggNOG" id="KOG1791">
    <property type="taxonomic scope" value="Eukaryota"/>
</dbReference>
<dbReference type="Gramene" id="rna15231">
    <property type="protein sequence ID" value="RHN67088.1"/>
    <property type="gene ID" value="gene15231"/>
</dbReference>
<reference evidence="3 6" key="2">
    <citation type="journal article" date="2014" name="BMC Genomics">
        <title>An improved genome release (version Mt4.0) for the model legume Medicago truncatula.</title>
        <authorList>
            <person name="Tang H."/>
            <person name="Krishnakumar V."/>
            <person name="Bidwell S."/>
            <person name="Rosen B."/>
            <person name="Chan A."/>
            <person name="Zhou S."/>
            <person name="Gentzbittel L."/>
            <person name="Childs K.L."/>
            <person name="Yandell M."/>
            <person name="Gundlach H."/>
            <person name="Mayer K.F."/>
            <person name="Schwartz D.C."/>
            <person name="Town C.D."/>
        </authorList>
    </citation>
    <scope>GENOME REANNOTATION</scope>
    <source>
        <strain evidence="3">A17</strain>
        <strain evidence="5 6">cv. Jemalong A17</strain>
    </source>
</reference>
<feature type="domain" description="URB1 C-terminal" evidence="2">
    <location>
        <begin position="1985"/>
        <end position="2175"/>
    </location>
</feature>
<accession>A0A072UXP5</accession>
<dbReference type="EnsemblPlants" id="KEH33828">
    <property type="protein sequence ID" value="KEH33828"/>
    <property type="gene ID" value="MTR_3g051730"/>
</dbReference>
<evidence type="ECO:0000313" key="3">
    <source>
        <dbReference type="EMBL" id="KEH33828.1"/>
    </source>
</evidence>
<dbReference type="Pfam" id="PF11707">
    <property type="entry name" value="Npa1"/>
    <property type="match status" value="1"/>
</dbReference>
<dbReference type="HOGENOM" id="CLU_000775_0_0_1"/>
<dbReference type="InterPro" id="IPR039844">
    <property type="entry name" value="URB1"/>
</dbReference>
<dbReference type="GO" id="GO:0000466">
    <property type="term" value="P:maturation of 5.8S rRNA from tricistronic rRNA transcript (SSU-rRNA, 5.8S rRNA, LSU-rRNA)"/>
    <property type="evidence" value="ECO:0000318"/>
    <property type="project" value="GO_Central"/>
</dbReference>
<dbReference type="Proteomes" id="UP000265566">
    <property type="component" value="Chromosome 3"/>
</dbReference>
<proteinExistence type="predicted"/>
<reference evidence="4" key="5">
    <citation type="journal article" date="2018" name="Nat. Plants">
        <title>Whole-genome landscape of Medicago truncatula symbiotic genes.</title>
        <authorList>
            <person name="Pecrix Y."/>
            <person name="Gamas P."/>
            <person name="Carrere S."/>
        </authorList>
    </citation>
    <scope>NUCLEOTIDE SEQUENCE</scope>
    <source>
        <tissue evidence="4">Leaves</tissue>
    </source>
</reference>
<evidence type="ECO:0000259" key="1">
    <source>
        <dbReference type="Pfam" id="PF11707"/>
    </source>
</evidence>
<dbReference type="InterPro" id="IPR021714">
    <property type="entry name" value="URB1_N"/>
</dbReference>
<protein>
    <submittedName>
        <fullName evidence="4">Putative nucleolar pre-ribosomal-associated protein</fullName>
    </submittedName>
    <submittedName>
        <fullName evidence="3">Ribosome 60S biogenesis amino-terminal protein</fullName>
    </submittedName>
</protein>
<reference evidence="7" key="4">
    <citation type="journal article" date="2018" name="Nat. Plants">
        <title>Whole-genome landscape of Medicago truncatula symbiotic genes.</title>
        <authorList>
            <person name="Pecrix Y."/>
            <person name="Staton S.E."/>
            <person name="Sallet E."/>
            <person name="Lelandais-Briere C."/>
            <person name="Moreau S."/>
            <person name="Carrere S."/>
            <person name="Blein T."/>
            <person name="Jardinaud M.F."/>
            <person name="Latrasse D."/>
            <person name="Zouine M."/>
            <person name="Zahm M."/>
            <person name="Kreplak J."/>
            <person name="Mayjonade B."/>
            <person name="Satge C."/>
            <person name="Perez M."/>
            <person name="Cauet S."/>
            <person name="Marande W."/>
            <person name="Chantry-Darmon C."/>
            <person name="Lopez-Roques C."/>
            <person name="Bouchez O."/>
            <person name="Berard A."/>
            <person name="Debelle F."/>
            <person name="Munos S."/>
            <person name="Bendahmane A."/>
            <person name="Berges H."/>
            <person name="Niebel A."/>
            <person name="Buitink J."/>
            <person name="Frugier F."/>
            <person name="Benhamed M."/>
            <person name="Crespi M."/>
            <person name="Gouzy J."/>
            <person name="Gamas P."/>
        </authorList>
    </citation>
    <scope>NUCLEOTIDE SEQUENCE [LARGE SCALE GENOMIC DNA]</scope>
    <source>
        <strain evidence="7">cv. Jemalong A17</strain>
    </source>
</reference>
<dbReference type="InterPro" id="IPR016024">
    <property type="entry name" value="ARM-type_fold"/>
</dbReference>
<gene>
    <name evidence="5" type="primary">25488951</name>
    <name evidence="3" type="ordered locus">MTR_3g051730</name>
    <name evidence="4" type="ORF">MtrunA17_Chr3g0098931</name>
</gene>
<evidence type="ECO:0000313" key="6">
    <source>
        <dbReference type="Proteomes" id="UP000002051"/>
    </source>
</evidence>
<dbReference type="Pfam" id="PF16201">
    <property type="entry name" value="NopRA1"/>
    <property type="match status" value="1"/>
</dbReference>
<dbReference type="OrthoDB" id="72892at2759"/>
<reference evidence="3 6" key="1">
    <citation type="journal article" date="2011" name="Nature">
        <title>The Medicago genome provides insight into the evolution of rhizobial symbioses.</title>
        <authorList>
            <person name="Young N.D."/>
            <person name="Debelle F."/>
            <person name="Oldroyd G.E."/>
            <person name="Geurts R."/>
            <person name="Cannon S.B."/>
            <person name="Udvardi M.K."/>
            <person name="Benedito V.A."/>
            <person name="Mayer K.F."/>
            <person name="Gouzy J."/>
            <person name="Schoof H."/>
            <person name="Van de Peer Y."/>
            <person name="Proost S."/>
            <person name="Cook D.R."/>
            <person name="Meyers B.C."/>
            <person name="Spannagl M."/>
            <person name="Cheung F."/>
            <person name="De Mita S."/>
            <person name="Krishnakumar V."/>
            <person name="Gundlach H."/>
            <person name="Zhou S."/>
            <person name="Mudge J."/>
            <person name="Bharti A.K."/>
            <person name="Murray J.D."/>
            <person name="Naoumkina M.A."/>
            <person name="Rosen B."/>
            <person name="Silverstein K.A."/>
            <person name="Tang H."/>
            <person name="Rombauts S."/>
            <person name="Zhao P.X."/>
            <person name="Zhou P."/>
            <person name="Barbe V."/>
            <person name="Bardou P."/>
            <person name="Bechner M."/>
            <person name="Bellec A."/>
            <person name="Berger A."/>
            <person name="Berges H."/>
            <person name="Bidwell S."/>
            <person name="Bisseling T."/>
            <person name="Choisne N."/>
            <person name="Couloux A."/>
            <person name="Denny R."/>
            <person name="Deshpande S."/>
            <person name="Dai X."/>
            <person name="Doyle J.J."/>
            <person name="Dudez A.M."/>
            <person name="Farmer A.D."/>
            <person name="Fouteau S."/>
            <person name="Franken C."/>
            <person name="Gibelin C."/>
            <person name="Gish J."/>
            <person name="Goldstein S."/>
            <person name="Gonzalez A.J."/>
            <person name="Green P.J."/>
            <person name="Hallab A."/>
            <person name="Hartog M."/>
            <person name="Hua A."/>
            <person name="Humphray S.J."/>
            <person name="Jeong D.H."/>
            <person name="Jing Y."/>
            <person name="Jocker A."/>
            <person name="Kenton S.M."/>
            <person name="Kim D.J."/>
            <person name="Klee K."/>
            <person name="Lai H."/>
            <person name="Lang C."/>
            <person name="Lin S."/>
            <person name="Macmil S.L."/>
            <person name="Magdelenat G."/>
            <person name="Matthews L."/>
            <person name="McCorrison J."/>
            <person name="Monaghan E.L."/>
            <person name="Mun J.H."/>
            <person name="Najar F.Z."/>
            <person name="Nicholson C."/>
            <person name="Noirot C."/>
            <person name="O'Bleness M."/>
            <person name="Paule C.R."/>
            <person name="Poulain J."/>
            <person name="Prion F."/>
            <person name="Qin B."/>
            <person name="Qu C."/>
            <person name="Retzel E.F."/>
            <person name="Riddle C."/>
            <person name="Sallet E."/>
            <person name="Samain S."/>
            <person name="Samson N."/>
            <person name="Sanders I."/>
            <person name="Saurat O."/>
            <person name="Scarpelli C."/>
            <person name="Schiex T."/>
            <person name="Segurens B."/>
            <person name="Severin A.J."/>
            <person name="Sherrier D.J."/>
            <person name="Shi R."/>
            <person name="Sims S."/>
            <person name="Singer S.R."/>
            <person name="Sinharoy S."/>
            <person name="Sterck L."/>
            <person name="Viollet A."/>
            <person name="Wang B.B."/>
            <person name="Wang K."/>
            <person name="Wang M."/>
            <person name="Wang X."/>
            <person name="Warfsmann J."/>
            <person name="Weissenbach J."/>
            <person name="White D.D."/>
            <person name="White J.D."/>
            <person name="Wiley G.B."/>
            <person name="Wincker P."/>
            <person name="Xing Y."/>
            <person name="Yang L."/>
            <person name="Yao Z."/>
            <person name="Ying F."/>
            <person name="Zhai J."/>
            <person name="Zhou L."/>
            <person name="Zuber A."/>
            <person name="Denarie J."/>
            <person name="Dixon R.A."/>
            <person name="May G.D."/>
            <person name="Schwartz D.C."/>
            <person name="Rogers J."/>
            <person name="Quetier F."/>
            <person name="Town C.D."/>
            <person name="Roe B.A."/>
        </authorList>
    </citation>
    <scope>NUCLEOTIDE SEQUENCE [LARGE SCALE GENOMIC DNA]</scope>
    <source>
        <strain evidence="3">A17</strain>
        <strain evidence="5 6">cv. Jemalong A17</strain>
    </source>
</reference>